<dbReference type="InterPro" id="IPR013785">
    <property type="entry name" value="Aldolase_TIM"/>
</dbReference>
<keyword evidence="2" id="KW-1185">Reference proteome</keyword>
<name>A0A318LYC1_9PSEU</name>
<gene>
    <name evidence="1" type="ORF">BA062_35815</name>
</gene>
<dbReference type="AlphaFoldDB" id="A0A318LYC1"/>
<dbReference type="Gene3D" id="3.20.20.70">
    <property type="entry name" value="Aldolase class I"/>
    <property type="match status" value="1"/>
</dbReference>
<evidence type="ECO:0000313" key="1">
    <source>
        <dbReference type="EMBL" id="PXY18225.1"/>
    </source>
</evidence>
<reference evidence="1 2" key="1">
    <citation type="submission" date="2016-07" db="EMBL/GenBank/DDBJ databases">
        <title>Draft genome sequence of Prauserella sp. YIM 121212, isolated from alkaline soil.</title>
        <authorList>
            <person name="Ruckert C."/>
            <person name="Albersmeier A."/>
            <person name="Jiang C.-L."/>
            <person name="Jiang Y."/>
            <person name="Kalinowski J."/>
            <person name="Schneider O."/>
            <person name="Winkler A."/>
            <person name="Zotchev S.B."/>
        </authorList>
    </citation>
    <scope>NUCLEOTIDE SEQUENCE [LARGE SCALE GENOMIC DNA]</scope>
    <source>
        <strain evidence="1 2">YIM 121212</strain>
    </source>
</reference>
<accession>A0A318LYC1</accession>
<proteinExistence type="predicted"/>
<dbReference type="SUPFAM" id="SSF51395">
    <property type="entry name" value="FMN-linked oxidoreductases"/>
    <property type="match status" value="1"/>
</dbReference>
<sequence>MGGYAKLATPVVVSIGGLSTQEYWRVADELSGTEHAALEANVSRPNLERAGATLDSDPRAMSEVVAGAVPPLPSS</sequence>
<dbReference type="RefSeq" id="WP_210407113.1">
    <property type="nucleotide sequence ID" value="NZ_JBHVKT010000047.1"/>
</dbReference>
<dbReference type="EMBL" id="MASU01000022">
    <property type="protein sequence ID" value="PXY18225.1"/>
    <property type="molecule type" value="Genomic_DNA"/>
</dbReference>
<comment type="caution">
    <text evidence="1">The sequence shown here is derived from an EMBL/GenBank/DDBJ whole genome shotgun (WGS) entry which is preliminary data.</text>
</comment>
<evidence type="ECO:0000313" key="2">
    <source>
        <dbReference type="Proteomes" id="UP000247892"/>
    </source>
</evidence>
<protein>
    <submittedName>
        <fullName evidence="1">Uncharacterized protein</fullName>
    </submittedName>
</protein>
<dbReference type="Proteomes" id="UP000247892">
    <property type="component" value="Unassembled WGS sequence"/>
</dbReference>
<organism evidence="1 2">
    <name type="scientific">Prauserella flavalba</name>
    <dbReference type="NCBI Taxonomy" id="1477506"/>
    <lineage>
        <taxon>Bacteria</taxon>
        <taxon>Bacillati</taxon>
        <taxon>Actinomycetota</taxon>
        <taxon>Actinomycetes</taxon>
        <taxon>Pseudonocardiales</taxon>
        <taxon>Pseudonocardiaceae</taxon>
        <taxon>Prauserella</taxon>
    </lineage>
</organism>